<organism evidence="1 2">
    <name type="scientific">Mucuna pruriens</name>
    <name type="common">Velvet bean</name>
    <name type="synonym">Dolichos pruriens</name>
    <dbReference type="NCBI Taxonomy" id="157652"/>
    <lineage>
        <taxon>Eukaryota</taxon>
        <taxon>Viridiplantae</taxon>
        <taxon>Streptophyta</taxon>
        <taxon>Embryophyta</taxon>
        <taxon>Tracheophyta</taxon>
        <taxon>Spermatophyta</taxon>
        <taxon>Magnoliopsida</taxon>
        <taxon>eudicotyledons</taxon>
        <taxon>Gunneridae</taxon>
        <taxon>Pentapetalae</taxon>
        <taxon>rosids</taxon>
        <taxon>fabids</taxon>
        <taxon>Fabales</taxon>
        <taxon>Fabaceae</taxon>
        <taxon>Papilionoideae</taxon>
        <taxon>50 kb inversion clade</taxon>
        <taxon>NPAAA clade</taxon>
        <taxon>indigoferoid/millettioid clade</taxon>
        <taxon>Phaseoleae</taxon>
        <taxon>Mucuna</taxon>
    </lineage>
</organism>
<name>A0A371G7U5_MUCPR</name>
<dbReference type="AlphaFoldDB" id="A0A371G7U5"/>
<evidence type="ECO:0000313" key="1">
    <source>
        <dbReference type="EMBL" id="RDX86629.1"/>
    </source>
</evidence>
<sequence length="133" mass="14845">MPEICRDKHCTNGATTLHHLLMAIPQVGVDILGPFSLAPGQVKLLYQVDRGRAHGHDIGGKDQTFLLEEDNMSFQPPDQDSVQQQDIVCIPIDNEFLRPTKDKTAIHVDRALPIERISRGCEQGHLDRVVKTS</sequence>
<dbReference type="Proteomes" id="UP000257109">
    <property type="component" value="Unassembled WGS sequence"/>
</dbReference>
<keyword evidence="2" id="KW-1185">Reference proteome</keyword>
<reference evidence="1" key="1">
    <citation type="submission" date="2018-05" db="EMBL/GenBank/DDBJ databases">
        <title>Draft genome of Mucuna pruriens seed.</title>
        <authorList>
            <person name="Nnadi N.E."/>
            <person name="Vos R."/>
            <person name="Hasami M.H."/>
            <person name="Devisetty U.K."/>
            <person name="Aguiy J.C."/>
        </authorList>
    </citation>
    <scope>NUCLEOTIDE SEQUENCE [LARGE SCALE GENOMIC DNA]</scope>
    <source>
        <strain evidence="1">JCA_2017</strain>
    </source>
</reference>
<accession>A0A371G7U5</accession>
<comment type="caution">
    <text evidence="1">The sequence shown here is derived from an EMBL/GenBank/DDBJ whole genome shotgun (WGS) entry which is preliminary data.</text>
</comment>
<dbReference type="EMBL" id="QJKJ01006462">
    <property type="protein sequence ID" value="RDX86629.1"/>
    <property type="molecule type" value="Genomic_DNA"/>
</dbReference>
<proteinExistence type="predicted"/>
<evidence type="ECO:0000313" key="2">
    <source>
        <dbReference type="Proteomes" id="UP000257109"/>
    </source>
</evidence>
<gene>
    <name evidence="1" type="ORF">CR513_32024</name>
</gene>
<protein>
    <submittedName>
        <fullName evidence="1">Uncharacterized protein</fullName>
    </submittedName>
</protein>
<feature type="non-terminal residue" evidence="1">
    <location>
        <position position="1"/>
    </location>
</feature>